<name>A0A450UJP8_9GAMM</name>
<gene>
    <name evidence="1" type="ORF">BECKLFY1418B_GA0070995_10389</name>
</gene>
<dbReference type="EMBL" id="CAADFF010000038">
    <property type="protein sequence ID" value="VFJ92700.1"/>
    <property type="molecule type" value="Genomic_DNA"/>
</dbReference>
<evidence type="ECO:0000313" key="1">
    <source>
        <dbReference type="EMBL" id="VFJ92700.1"/>
    </source>
</evidence>
<accession>A0A450UJP8</accession>
<sequence>MYGTRLFHPSTQGNSLIFGSGKKLGMTVFIIHGDPISVNAALNSDDEARRFNVEAWNLNIEAPRFNDAAPNSDDEARRFNVEALSLNIEAQRFNDEA</sequence>
<protein>
    <submittedName>
        <fullName evidence="1">Uncharacterized protein</fullName>
    </submittedName>
</protein>
<dbReference type="AlphaFoldDB" id="A0A450UJP8"/>
<reference evidence="1" key="1">
    <citation type="submission" date="2019-02" db="EMBL/GenBank/DDBJ databases">
        <authorList>
            <person name="Gruber-Vodicka R. H."/>
            <person name="Seah K. B. B."/>
        </authorList>
    </citation>
    <scope>NUCLEOTIDE SEQUENCE</scope>
    <source>
        <strain evidence="1">BECK_M7</strain>
    </source>
</reference>
<organism evidence="1">
    <name type="scientific">Candidatus Kentrum sp. LFY</name>
    <dbReference type="NCBI Taxonomy" id="2126342"/>
    <lineage>
        <taxon>Bacteria</taxon>
        <taxon>Pseudomonadati</taxon>
        <taxon>Pseudomonadota</taxon>
        <taxon>Gammaproteobacteria</taxon>
        <taxon>Candidatus Kentrum</taxon>
    </lineage>
</organism>
<proteinExistence type="predicted"/>